<dbReference type="Proteomes" id="UP000076842">
    <property type="component" value="Unassembled WGS sequence"/>
</dbReference>
<dbReference type="InParanoid" id="A0A165DI60"/>
<evidence type="ECO:0000313" key="3">
    <source>
        <dbReference type="Proteomes" id="UP000076842"/>
    </source>
</evidence>
<dbReference type="STRING" id="1353952.A0A165DI60"/>
<dbReference type="EMBL" id="KV424053">
    <property type="protein sequence ID" value="KZT52853.1"/>
    <property type="molecule type" value="Genomic_DNA"/>
</dbReference>
<organism evidence="2 3">
    <name type="scientific">Calocera cornea HHB12733</name>
    <dbReference type="NCBI Taxonomy" id="1353952"/>
    <lineage>
        <taxon>Eukaryota</taxon>
        <taxon>Fungi</taxon>
        <taxon>Dikarya</taxon>
        <taxon>Basidiomycota</taxon>
        <taxon>Agaricomycotina</taxon>
        <taxon>Dacrymycetes</taxon>
        <taxon>Dacrymycetales</taxon>
        <taxon>Dacrymycetaceae</taxon>
        <taxon>Calocera</taxon>
    </lineage>
</organism>
<feature type="non-terminal residue" evidence="2">
    <location>
        <position position="353"/>
    </location>
</feature>
<gene>
    <name evidence="2" type="ORF">CALCODRAFT_440941</name>
</gene>
<evidence type="ECO:0000313" key="2">
    <source>
        <dbReference type="EMBL" id="KZT52853.1"/>
    </source>
</evidence>
<dbReference type="AlphaFoldDB" id="A0A165DI60"/>
<sequence length="353" mass="39359">MQAIPVDNIELDLLQNRHIPHNLRPLGYDFDGFSHAILDPRGLTSPDVYGGELRLCASCASSLNRGKMPALALANGFYYAFDHVPENVRKAFDDATFIDRRLTARCTATKVCFRYFDNPDSRLFRQGHDAMQRYFRGNVLILPQDTAVLNNILPPPLDDVKNSFVTLFAGQEAPTADILRKLQPVKANATIVRTILDFLLSNNHAYTCSTIDFPQGASFSDDNFNAIFPSTTGDDSLTFLPCIEIGHVQVDSAQAGSEADVSSRNVFEDSVVEDNDFLVEPSGYSTSNRTATSFKAMKADALAHCLDDHGSFLLSRKGNRAIHDLRNEYTLTWMFPHLDPFALGGFDDPRRRR</sequence>
<accession>A0A165DI60</accession>
<name>A0A165DI60_9BASI</name>
<reference evidence="2 3" key="1">
    <citation type="journal article" date="2016" name="Mol. Biol. Evol.">
        <title>Comparative Genomics of Early-Diverging Mushroom-Forming Fungi Provides Insights into the Origins of Lignocellulose Decay Capabilities.</title>
        <authorList>
            <person name="Nagy L.G."/>
            <person name="Riley R."/>
            <person name="Tritt A."/>
            <person name="Adam C."/>
            <person name="Daum C."/>
            <person name="Floudas D."/>
            <person name="Sun H."/>
            <person name="Yadav J.S."/>
            <person name="Pangilinan J."/>
            <person name="Larsson K.H."/>
            <person name="Matsuura K."/>
            <person name="Barry K."/>
            <person name="Labutti K."/>
            <person name="Kuo R."/>
            <person name="Ohm R.A."/>
            <person name="Bhattacharya S.S."/>
            <person name="Shirouzu T."/>
            <person name="Yoshinaga Y."/>
            <person name="Martin F.M."/>
            <person name="Grigoriev I.V."/>
            <person name="Hibbett D.S."/>
        </authorList>
    </citation>
    <scope>NUCLEOTIDE SEQUENCE [LARGE SCALE GENOMIC DNA]</scope>
    <source>
        <strain evidence="2 3">HHB12733</strain>
    </source>
</reference>
<dbReference type="Pfam" id="PF20209">
    <property type="entry name" value="DUF6570"/>
    <property type="match status" value="1"/>
</dbReference>
<evidence type="ECO:0000259" key="1">
    <source>
        <dbReference type="Pfam" id="PF20209"/>
    </source>
</evidence>
<keyword evidence="3" id="KW-1185">Reference proteome</keyword>
<proteinExistence type="predicted"/>
<feature type="domain" description="DUF6570" evidence="1">
    <location>
        <begin position="65"/>
        <end position="212"/>
    </location>
</feature>
<protein>
    <recommendedName>
        <fullName evidence="1">DUF6570 domain-containing protein</fullName>
    </recommendedName>
</protein>
<dbReference type="InterPro" id="IPR046700">
    <property type="entry name" value="DUF6570"/>
</dbReference>
<dbReference type="OrthoDB" id="432234at2759"/>